<keyword evidence="4 5" id="KW-0472">Membrane</keyword>
<dbReference type="AlphaFoldDB" id="A0A9N9FB49"/>
<keyword evidence="2 5" id="KW-0812">Transmembrane</keyword>
<comment type="subcellular location">
    <subcellularLocation>
        <location evidence="1">Membrane</location>
        <topology evidence="1">Multi-pass membrane protein</topology>
    </subcellularLocation>
</comment>
<evidence type="ECO:0000313" key="6">
    <source>
        <dbReference type="EMBL" id="CAG8521860.1"/>
    </source>
</evidence>
<feature type="transmembrane region" description="Helical" evidence="5">
    <location>
        <begin position="288"/>
        <end position="313"/>
    </location>
</feature>
<organism evidence="6 7">
    <name type="scientific">Ambispora gerdemannii</name>
    <dbReference type="NCBI Taxonomy" id="144530"/>
    <lineage>
        <taxon>Eukaryota</taxon>
        <taxon>Fungi</taxon>
        <taxon>Fungi incertae sedis</taxon>
        <taxon>Mucoromycota</taxon>
        <taxon>Glomeromycotina</taxon>
        <taxon>Glomeromycetes</taxon>
        <taxon>Archaeosporales</taxon>
        <taxon>Ambisporaceae</taxon>
        <taxon>Ambispora</taxon>
    </lineage>
</organism>
<dbReference type="Gene3D" id="1.20.1740.10">
    <property type="entry name" value="Amino acid/polyamine transporter I"/>
    <property type="match status" value="1"/>
</dbReference>
<reference evidence="6" key="1">
    <citation type="submission" date="2021-06" db="EMBL/GenBank/DDBJ databases">
        <authorList>
            <person name="Kallberg Y."/>
            <person name="Tangrot J."/>
            <person name="Rosling A."/>
        </authorList>
    </citation>
    <scope>NUCLEOTIDE SEQUENCE</scope>
    <source>
        <strain evidence="6">MT106</strain>
    </source>
</reference>
<feature type="transmembrane region" description="Helical" evidence="5">
    <location>
        <begin position="65"/>
        <end position="83"/>
    </location>
</feature>
<feature type="transmembrane region" description="Helical" evidence="5">
    <location>
        <begin position="193"/>
        <end position="212"/>
    </location>
</feature>
<dbReference type="GO" id="GO:0016020">
    <property type="term" value="C:membrane"/>
    <property type="evidence" value="ECO:0007669"/>
    <property type="project" value="UniProtKB-SubCell"/>
</dbReference>
<dbReference type="EMBL" id="CAJVPL010000694">
    <property type="protein sequence ID" value="CAG8521860.1"/>
    <property type="molecule type" value="Genomic_DNA"/>
</dbReference>
<protein>
    <submittedName>
        <fullName evidence="6">12605_t:CDS:1</fullName>
    </submittedName>
</protein>
<dbReference type="Proteomes" id="UP000789831">
    <property type="component" value="Unassembled WGS sequence"/>
</dbReference>
<evidence type="ECO:0000256" key="5">
    <source>
        <dbReference type="SAM" id="Phobius"/>
    </source>
</evidence>
<sequence length="451" mass="50355">MIGAGIFSSPGLVLSAIQSPGIALILWVVGGIFAMFGSLSYLGSSIPDGGGEIVYLKRAYPRPRALFSYMFSFAMIVAIQPAYTSAISNVFAQYFLYLVKAKGHCDIDYLHPKEYNADWNFWQIRLCSLAAIVIITIYHMASNKWANRINQTLTIIKMSTLLTISIIGLATIPRVINDENANWKNMFPSDVNISARSLTAALMPILFAYGGWNNLNYTLDEFVDPKTKLFTSNIISVGIVTFLYLCANIAYTNVPLSKITGNNEPSEIIASKFAFQVGGFDLARVLSLFVSLSAFGALAANVWAGSRVIVAAARRNYIPFSSWLQQWNEDTDTPIFALITQAVWSSLIIIVYPHNDPFKFFISLGEYCMWIFLFLSVLGLLFLRHSKPNLFRPFKVFILIPIIFIIFTLFILIGSFINDSSKISHSLPQQPKDDQLCESSTYKYAGDRLLA</sequence>
<proteinExistence type="predicted"/>
<dbReference type="GO" id="GO:0015179">
    <property type="term" value="F:L-amino acid transmembrane transporter activity"/>
    <property type="evidence" value="ECO:0007669"/>
    <property type="project" value="TreeGrafter"/>
</dbReference>
<feature type="transmembrane region" description="Helical" evidence="5">
    <location>
        <begin position="334"/>
        <end position="354"/>
    </location>
</feature>
<evidence type="ECO:0000256" key="2">
    <source>
        <dbReference type="ARBA" id="ARBA00022692"/>
    </source>
</evidence>
<comment type="caution">
    <text evidence="6">The sequence shown here is derived from an EMBL/GenBank/DDBJ whole genome shotgun (WGS) entry which is preliminary data.</text>
</comment>
<feature type="transmembrane region" description="Helical" evidence="5">
    <location>
        <begin position="122"/>
        <end position="141"/>
    </location>
</feature>
<name>A0A9N9FB49_9GLOM</name>
<evidence type="ECO:0000256" key="3">
    <source>
        <dbReference type="ARBA" id="ARBA00022989"/>
    </source>
</evidence>
<dbReference type="PIRSF" id="PIRSF006060">
    <property type="entry name" value="AA_transporter"/>
    <property type="match status" value="1"/>
</dbReference>
<keyword evidence="7" id="KW-1185">Reference proteome</keyword>
<dbReference type="PANTHER" id="PTHR11785">
    <property type="entry name" value="AMINO ACID TRANSPORTER"/>
    <property type="match status" value="1"/>
</dbReference>
<feature type="transmembrane region" description="Helical" evidence="5">
    <location>
        <begin position="233"/>
        <end position="251"/>
    </location>
</feature>
<gene>
    <name evidence="6" type="ORF">AGERDE_LOCUS5278</name>
</gene>
<evidence type="ECO:0000256" key="4">
    <source>
        <dbReference type="ARBA" id="ARBA00023136"/>
    </source>
</evidence>
<keyword evidence="3 5" id="KW-1133">Transmembrane helix</keyword>
<feature type="transmembrane region" description="Helical" evidence="5">
    <location>
        <begin position="153"/>
        <end position="173"/>
    </location>
</feature>
<dbReference type="OrthoDB" id="10062876at2759"/>
<evidence type="ECO:0000256" key="1">
    <source>
        <dbReference type="ARBA" id="ARBA00004141"/>
    </source>
</evidence>
<accession>A0A9N9FB49</accession>
<dbReference type="InterPro" id="IPR050598">
    <property type="entry name" value="AminoAcid_Transporter"/>
</dbReference>
<dbReference type="Pfam" id="PF13520">
    <property type="entry name" value="AA_permease_2"/>
    <property type="match status" value="1"/>
</dbReference>
<dbReference type="InterPro" id="IPR002293">
    <property type="entry name" value="AA/rel_permease1"/>
</dbReference>
<feature type="transmembrane region" description="Helical" evidence="5">
    <location>
        <begin position="396"/>
        <end position="417"/>
    </location>
</feature>
<feature type="transmembrane region" description="Helical" evidence="5">
    <location>
        <begin position="22"/>
        <end position="44"/>
    </location>
</feature>
<evidence type="ECO:0000313" key="7">
    <source>
        <dbReference type="Proteomes" id="UP000789831"/>
    </source>
</evidence>
<feature type="transmembrane region" description="Helical" evidence="5">
    <location>
        <begin position="360"/>
        <end position="384"/>
    </location>
</feature>
<dbReference type="PANTHER" id="PTHR11785:SF353">
    <property type="entry name" value="METHIONINE TRANSPORTER (EUROFUNG)"/>
    <property type="match status" value="1"/>
</dbReference>